<dbReference type="EMBL" id="NVUK01000034">
    <property type="protein sequence ID" value="PCI76085.1"/>
    <property type="molecule type" value="Genomic_DNA"/>
</dbReference>
<feature type="transmembrane region" description="Helical" evidence="9">
    <location>
        <begin position="353"/>
        <end position="374"/>
    </location>
</feature>
<evidence type="ECO:0000256" key="2">
    <source>
        <dbReference type="ARBA" id="ARBA00007127"/>
    </source>
</evidence>
<keyword evidence="7 9" id="KW-1133">Transmembrane helix</keyword>
<feature type="transmembrane region" description="Helical" evidence="9">
    <location>
        <begin position="282"/>
        <end position="300"/>
    </location>
</feature>
<evidence type="ECO:0000256" key="1">
    <source>
        <dbReference type="ARBA" id="ARBA00004141"/>
    </source>
</evidence>
<evidence type="ECO:0000256" key="5">
    <source>
        <dbReference type="ARBA" id="ARBA00022741"/>
    </source>
</evidence>
<evidence type="ECO:0000256" key="9">
    <source>
        <dbReference type="RuleBase" id="RU363121"/>
    </source>
</evidence>
<dbReference type="InterPro" id="IPR004667">
    <property type="entry name" value="ADP_ATP_car_bac_type"/>
</dbReference>
<keyword evidence="5 9" id="KW-0547">Nucleotide-binding</keyword>
<organism evidence="11 12">
    <name type="scientific">Aerophobetes bacterium</name>
    <dbReference type="NCBI Taxonomy" id="2030807"/>
    <lineage>
        <taxon>Bacteria</taxon>
        <taxon>Candidatus Aerophobota</taxon>
    </lineage>
</organism>
<evidence type="ECO:0000256" key="4">
    <source>
        <dbReference type="ARBA" id="ARBA00022692"/>
    </source>
</evidence>
<comment type="caution">
    <text evidence="11">The sequence shown here is derived from an EMBL/GenBank/DDBJ whole genome shotgun (WGS) entry which is preliminary data.</text>
</comment>
<comment type="similarity">
    <text evidence="2 9">Belongs to the ADP/ATP translocase tlc family.</text>
</comment>
<sequence>MSLTTENFGKLRSFFFPIHRTEIKKFLPLFFIYALICFSYSLLKIAKDALICTAPHSAGAATIPFIKIWGVLPMALLVMYIFTKLFNRFSQEKVLYIMMSIFLLFFALFTFVLFPYQDFIHPTATADYLQTVLPSGFDGLISMFRNWTFTLFYIMSELWGTAIMSVLFWGFANEITTAKDAKRFYGLLGVGANVTTIFSGQIALLTSGKLMTLSPFFGVDPWEQSLRLTTSLVIVAGLITLALFRWYFKNVLKDNPQAGQKPSKKEKMGIRQSFRLLSQSKYIFCIAILVLGFNVAMNLVEVIWKGQISILYPNPSDYSAYMGKVFIAIGIVSTLISLFLCSNLIRNIGWTNSAFVTPVAILLTGGCFFAAIFFKDSVFIISLAAFVNLTPLALALTLGTLQNVLSRSCKYTLFDATKEIAFIPLSRKDKITGKAAIDGVGSRIGKSGGAAIYQSLFFIFGSAAITTSIVGVILFLIVMGWMVAVKSLGKQFHTLTQTKPQADQPPPATEEKTPATPEPVSI</sequence>
<reference evidence="12" key="1">
    <citation type="submission" date="2017-08" db="EMBL/GenBank/DDBJ databases">
        <title>A dynamic microbial community with high functional redundancy inhabits the cold, oxic subseafloor aquifer.</title>
        <authorList>
            <person name="Tully B.J."/>
            <person name="Wheat C.G."/>
            <person name="Glazer B.T."/>
            <person name="Huber J.A."/>
        </authorList>
    </citation>
    <scope>NUCLEOTIDE SEQUENCE [LARGE SCALE GENOMIC DNA]</scope>
</reference>
<evidence type="ECO:0000256" key="8">
    <source>
        <dbReference type="ARBA" id="ARBA00023136"/>
    </source>
</evidence>
<gene>
    <name evidence="11" type="ORF">COB21_04865</name>
</gene>
<evidence type="ECO:0000256" key="6">
    <source>
        <dbReference type="ARBA" id="ARBA00022840"/>
    </source>
</evidence>
<evidence type="ECO:0000313" key="11">
    <source>
        <dbReference type="EMBL" id="PCI76085.1"/>
    </source>
</evidence>
<dbReference type="AlphaFoldDB" id="A0A2A4X1Z9"/>
<feature type="transmembrane region" description="Helical" evidence="9">
    <location>
        <begin position="151"/>
        <end position="172"/>
    </location>
</feature>
<dbReference type="InterPro" id="IPR036259">
    <property type="entry name" value="MFS_trans_sf"/>
</dbReference>
<protein>
    <recommendedName>
        <fullName evidence="9">ADP,ATP carrier protein</fullName>
    </recommendedName>
</protein>
<feature type="transmembrane region" description="Helical" evidence="9">
    <location>
        <begin position="456"/>
        <end position="484"/>
    </location>
</feature>
<feature type="transmembrane region" description="Helical" evidence="9">
    <location>
        <begin position="320"/>
        <end position="341"/>
    </location>
</feature>
<proteinExistence type="inferred from homology"/>
<evidence type="ECO:0000256" key="10">
    <source>
        <dbReference type="SAM" id="MobiDB-lite"/>
    </source>
</evidence>
<dbReference type="GO" id="GO:0016020">
    <property type="term" value="C:membrane"/>
    <property type="evidence" value="ECO:0007669"/>
    <property type="project" value="UniProtKB-SubCell"/>
</dbReference>
<dbReference type="Proteomes" id="UP000218775">
    <property type="component" value="Unassembled WGS sequence"/>
</dbReference>
<evidence type="ECO:0000313" key="12">
    <source>
        <dbReference type="Proteomes" id="UP000218775"/>
    </source>
</evidence>
<evidence type="ECO:0000256" key="7">
    <source>
        <dbReference type="ARBA" id="ARBA00022989"/>
    </source>
</evidence>
<evidence type="ECO:0000256" key="3">
    <source>
        <dbReference type="ARBA" id="ARBA00022448"/>
    </source>
</evidence>
<feature type="transmembrane region" description="Helical" evidence="9">
    <location>
        <begin position="226"/>
        <end position="248"/>
    </location>
</feature>
<dbReference type="NCBIfam" id="TIGR00769">
    <property type="entry name" value="AAA"/>
    <property type="match status" value="1"/>
</dbReference>
<feature type="region of interest" description="Disordered" evidence="10">
    <location>
        <begin position="496"/>
        <end position="522"/>
    </location>
</feature>
<keyword evidence="3 9" id="KW-0813">Transport</keyword>
<feature type="transmembrane region" description="Helical" evidence="9">
    <location>
        <begin position="63"/>
        <end position="82"/>
    </location>
</feature>
<keyword evidence="6 9" id="KW-0067">ATP-binding</keyword>
<feature type="transmembrane region" description="Helical" evidence="9">
    <location>
        <begin position="26"/>
        <end position="43"/>
    </location>
</feature>
<dbReference type="GO" id="GO:0005471">
    <property type="term" value="F:ATP:ADP antiporter activity"/>
    <property type="evidence" value="ECO:0007669"/>
    <property type="project" value="InterPro"/>
</dbReference>
<dbReference type="GO" id="GO:0005524">
    <property type="term" value="F:ATP binding"/>
    <property type="evidence" value="ECO:0007669"/>
    <property type="project" value="UniProtKB-KW"/>
</dbReference>
<keyword evidence="4 9" id="KW-0812">Transmembrane</keyword>
<name>A0A2A4X1Z9_UNCAE</name>
<feature type="transmembrane region" description="Helical" evidence="9">
    <location>
        <begin position="184"/>
        <end position="206"/>
    </location>
</feature>
<dbReference type="PANTHER" id="PTHR31187">
    <property type="match status" value="1"/>
</dbReference>
<comment type="subcellular location">
    <subcellularLocation>
        <location evidence="1 9">Membrane</location>
        <topology evidence="1 9">Multi-pass membrane protein</topology>
    </subcellularLocation>
</comment>
<dbReference type="Pfam" id="PF03219">
    <property type="entry name" value="TLC"/>
    <property type="match status" value="1"/>
</dbReference>
<accession>A0A2A4X1Z9</accession>
<dbReference type="SUPFAM" id="SSF103473">
    <property type="entry name" value="MFS general substrate transporter"/>
    <property type="match status" value="1"/>
</dbReference>
<dbReference type="PANTHER" id="PTHR31187:SF1">
    <property type="entry name" value="ADP,ATP CARRIER PROTEIN 1"/>
    <property type="match status" value="1"/>
</dbReference>
<feature type="transmembrane region" description="Helical" evidence="9">
    <location>
        <begin position="380"/>
        <end position="401"/>
    </location>
</feature>
<keyword evidence="8 9" id="KW-0472">Membrane</keyword>
<feature type="transmembrane region" description="Helical" evidence="9">
    <location>
        <begin position="94"/>
        <end position="114"/>
    </location>
</feature>